<comment type="caution">
    <text evidence="1">The sequence shown here is derived from an EMBL/GenBank/DDBJ whole genome shotgun (WGS) entry which is preliminary data.</text>
</comment>
<dbReference type="Proteomes" id="UP001152320">
    <property type="component" value="Chromosome 22"/>
</dbReference>
<keyword evidence="2" id="KW-1185">Reference proteome</keyword>
<evidence type="ECO:0000313" key="1">
    <source>
        <dbReference type="EMBL" id="KAJ8020772.1"/>
    </source>
</evidence>
<gene>
    <name evidence="1" type="ORF">HOLleu_40452</name>
</gene>
<accession>A0A9Q0YI98</accession>
<protein>
    <submittedName>
        <fullName evidence="1">Uncharacterized protein</fullName>
    </submittedName>
</protein>
<sequence>MKELENSLLLRNLSRTRWTAGVESTRAVWVSYKGIVDVLKELSQSSQEETLTRSKAHGLLTKILRFDFIFSTMFKNIIWKTKVMTEQMQAEPLNILDALVILEGTISSLKTVMKNEEEMTELIQAADAYAKKNDVDAEREFFQIS</sequence>
<dbReference type="EMBL" id="JAIZAY010000022">
    <property type="protein sequence ID" value="KAJ8020772.1"/>
    <property type="molecule type" value="Genomic_DNA"/>
</dbReference>
<dbReference type="OrthoDB" id="1750591at2759"/>
<reference evidence="1" key="1">
    <citation type="submission" date="2021-10" db="EMBL/GenBank/DDBJ databases">
        <title>Tropical sea cucumber genome reveals ecological adaptation and Cuvierian tubules defense mechanism.</title>
        <authorList>
            <person name="Chen T."/>
        </authorList>
    </citation>
    <scope>NUCLEOTIDE SEQUENCE</scope>
    <source>
        <strain evidence="1">Nanhai2018</strain>
        <tissue evidence="1">Muscle</tissue>
    </source>
</reference>
<proteinExistence type="predicted"/>
<organism evidence="1 2">
    <name type="scientific">Holothuria leucospilota</name>
    <name type="common">Black long sea cucumber</name>
    <name type="synonym">Mertensiothuria leucospilota</name>
    <dbReference type="NCBI Taxonomy" id="206669"/>
    <lineage>
        <taxon>Eukaryota</taxon>
        <taxon>Metazoa</taxon>
        <taxon>Echinodermata</taxon>
        <taxon>Eleutherozoa</taxon>
        <taxon>Echinozoa</taxon>
        <taxon>Holothuroidea</taxon>
        <taxon>Aspidochirotacea</taxon>
        <taxon>Aspidochirotida</taxon>
        <taxon>Holothuriidae</taxon>
        <taxon>Holothuria</taxon>
    </lineage>
</organism>
<name>A0A9Q0YI98_HOLLE</name>
<evidence type="ECO:0000313" key="2">
    <source>
        <dbReference type="Proteomes" id="UP001152320"/>
    </source>
</evidence>
<dbReference type="AlphaFoldDB" id="A0A9Q0YI98"/>